<dbReference type="Gene3D" id="3.40.630.30">
    <property type="match status" value="1"/>
</dbReference>
<gene>
    <name evidence="1" type="ORF">WYH_01051</name>
</gene>
<dbReference type="OrthoDB" id="187903at2"/>
<dbReference type="RefSeq" id="WP_046902993.1">
    <property type="nucleotide sequence ID" value="NZ_CP011452.2"/>
</dbReference>
<accession>A0A0F7KNK6</accession>
<dbReference type="STRING" id="1267766.WYH_01051"/>
<organism evidence="1 2">
    <name type="scientific">Croceibacterium atlanticum</name>
    <dbReference type="NCBI Taxonomy" id="1267766"/>
    <lineage>
        <taxon>Bacteria</taxon>
        <taxon>Pseudomonadati</taxon>
        <taxon>Pseudomonadota</taxon>
        <taxon>Alphaproteobacteria</taxon>
        <taxon>Sphingomonadales</taxon>
        <taxon>Erythrobacteraceae</taxon>
        <taxon>Croceibacterium</taxon>
    </lineage>
</organism>
<dbReference type="InterPro" id="IPR016181">
    <property type="entry name" value="Acyl_CoA_acyltransferase"/>
</dbReference>
<protein>
    <submittedName>
        <fullName evidence="1">Acetyltransferase (GNAT) family protein</fullName>
    </submittedName>
</protein>
<proteinExistence type="predicted"/>
<dbReference type="KEGG" id="aay:WYH_01051"/>
<name>A0A0F7KNK6_9SPHN</name>
<dbReference type="CDD" id="cd04301">
    <property type="entry name" value="NAT_SF"/>
    <property type="match status" value="1"/>
</dbReference>
<dbReference type="Proteomes" id="UP000034392">
    <property type="component" value="Chromosome"/>
</dbReference>
<dbReference type="PROSITE" id="PS51186">
    <property type="entry name" value="GNAT"/>
    <property type="match status" value="1"/>
</dbReference>
<sequence length="197" mass="22257">MNVTIARLTGGDIFRRLPDLATLRITVFADFPYLYAGTPEYEMEYLREFADAPGSVLIAAMDGERVVGAATASPMALQKDEFRDPFERHGYDTARLFYFGESVLLPEYRGQGIGHAFFDQRESAAREAGASHAAFAAVVRPEDHPARPRNYSPLDGFWRKRGYVKVPNLTTELAWKEWGEEEETGKIMQYWMCSLGS</sequence>
<evidence type="ECO:0000313" key="2">
    <source>
        <dbReference type="Proteomes" id="UP000034392"/>
    </source>
</evidence>
<dbReference type="PATRIC" id="fig|1267766.3.peg.1056"/>
<dbReference type="EMBL" id="CP011452">
    <property type="protein sequence ID" value="AKH42098.1"/>
    <property type="molecule type" value="Genomic_DNA"/>
</dbReference>
<reference evidence="1" key="1">
    <citation type="submission" date="2015-05" db="EMBL/GenBank/DDBJ databases">
        <title>The complete genome of Altererythrobacter atlanticus strain 26DY36.</title>
        <authorList>
            <person name="Wu Y.-H."/>
            <person name="Cheng H."/>
            <person name="Wu X.-W."/>
        </authorList>
    </citation>
    <scope>NUCLEOTIDE SEQUENCE [LARGE SCALE GENOMIC DNA]</scope>
    <source>
        <strain evidence="1">26DY36</strain>
    </source>
</reference>
<keyword evidence="2" id="KW-1185">Reference proteome</keyword>
<dbReference type="SUPFAM" id="SSF55729">
    <property type="entry name" value="Acyl-CoA N-acyltransferases (Nat)"/>
    <property type="match status" value="1"/>
</dbReference>
<dbReference type="Pfam" id="PF00583">
    <property type="entry name" value="Acetyltransf_1"/>
    <property type="match status" value="1"/>
</dbReference>
<dbReference type="AlphaFoldDB" id="A0A0F7KNK6"/>
<dbReference type="InterPro" id="IPR000182">
    <property type="entry name" value="GNAT_dom"/>
</dbReference>
<evidence type="ECO:0000313" key="1">
    <source>
        <dbReference type="EMBL" id="AKH42098.1"/>
    </source>
</evidence>
<dbReference type="GO" id="GO:0016747">
    <property type="term" value="F:acyltransferase activity, transferring groups other than amino-acyl groups"/>
    <property type="evidence" value="ECO:0007669"/>
    <property type="project" value="InterPro"/>
</dbReference>